<dbReference type="Pfam" id="PF01613">
    <property type="entry name" value="Flavin_Reduct"/>
    <property type="match status" value="1"/>
</dbReference>
<dbReference type="InterPro" id="IPR002563">
    <property type="entry name" value="Flavin_Rdtase-like_dom"/>
</dbReference>
<proteinExistence type="inferred from homology"/>
<keyword evidence="5" id="KW-1185">Reference proteome</keyword>
<keyword evidence="2" id="KW-0560">Oxidoreductase</keyword>
<name>A0ABW7WVY6_9NOCA</name>
<dbReference type="Gene3D" id="2.30.110.10">
    <property type="entry name" value="Electron Transport, Fmn-binding Protein, Chain A"/>
    <property type="match status" value="1"/>
</dbReference>
<evidence type="ECO:0000256" key="1">
    <source>
        <dbReference type="ARBA" id="ARBA00008898"/>
    </source>
</evidence>
<comment type="similarity">
    <text evidence="1">Belongs to the non-flavoprotein flavin reductase family.</text>
</comment>
<reference evidence="4 5" key="1">
    <citation type="submission" date="2024-10" db="EMBL/GenBank/DDBJ databases">
        <title>The Natural Products Discovery Center: Release of the First 8490 Sequenced Strains for Exploring Actinobacteria Biosynthetic Diversity.</title>
        <authorList>
            <person name="Kalkreuter E."/>
            <person name="Kautsar S.A."/>
            <person name="Yang D."/>
            <person name="Bader C.D."/>
            <person name="Teijaro C.N."/>
            <person name="Fluegel L."/>
            <person name="Davis C.M."/>
            <person name="Simpson J.R."/>
            <person name="Lauterbach L."/>
            <person name="Steele A.D."/>
            <person name="Gui C."/>
            <person name="Meng S."/>
            <person name="Li G."/>
            <person name="Viehrig K."/>
            <person name="Ye F."/>
            <person name="Su P."/>
            <person name="Kiefer A.F."/>
            <person name="Nichols A."/>
            <person name="Cepeda A.J."/>
            <person name="Yan W."/>
            <person name="Fan B."/>
            <person name="Jiang Y."/>
            <person name="Adhikari A."/>
            <person name="Zheng C.-J."/>
            <person name="Schuster L."/>
            <person name="Cowan T.M."/>
            <person name="Smanski M.J."/>
            <person name="Chevrette M.G."/>
            <person name="De Carvalho L.P.S."/>
            <person name="Shen B."/>
        </authorList>
    </citation>
    <scope>NUCLEOTIDE SEQUENCE [LARGE SCALE GENOMIC DNA]</scope>
    <source>
        <strain evidence="4 5">NPDC019275</strain>
    </source>
</reference>
<dbReference type="SUPFAM" id="SSF50475">
    <property type="entry name" value="FMN-binding split barrel"/>
    <property type="match status" value="1"/>
</dbReference>
<dbReference type="SMART" id="SM00903">
    <property type="entry name" value="Flavin_Reduct"/>
    <property type="match status" value="1"/>
</dbReference>
<gene>
    <name evidence="4" type="ORF">ACH49W_06310</name>
</gene>
<comment type="caution">
    <text evidence="4">The sequence shown here is derived from an EMBL/GenBank/DDBJ whole genome shotgun (WGS) entry which is preliminary data.</text>
</comment>
<dbReference type="Proteomes" id="UP001611415">
    <property type="component" value="Unassembled WGS sequence"/>
</dbReference>
<dbReference type="RefSeq" id="WP_357408420.1">
    <property type="nucleotide sequence ID" value="NZ_JBEYCD010000012.1"/>
</dbReference>
<evidence type="ECO:0000313" key="5">
    <source>
        <dbReference type="Proteomes" id="UP001611415"/>
    </source>
</evidence>
<accession>A0ABW7WVY6</accession>
<evidence type="ECO:0000256" key="2">
    <source>
        <dbReference type="ARBA" id="ARBA00023002"/>
    </source>
</evidence>
<dbReference type="PANTHER" id="PTHR30466:SF15">
    <property type="entry name" value="POSSIBLE OXIDOREDUCTASE"/>
    <property type="match status" value="1"/>
</dbReference>
<dbReference type="InterPro" id="IPR012349">
    <property type="entry name" value="Split_barrel_FMN-bd"/>
</dbReference>
<dbReference type="EMBL" id="JBIRYO010000003">
    <property type="protein sequence ID" value="MFI2472974.1"/>
    <property type="molecule type" value="Genomic_DNA"/>
</dbReference>
<dbReference type="PANTHER" id="PTHR30466">
    <property type="entry name" value="FLAVIN REDUCTASE"/>
    <property type="match status" value="1"/>
</dbReference>
<evidence type="ECO:0000313" key="4">
    <source>
        <dbReference type="EMBL" id="MFI2472974.1"/>
    </source>
</evidence>
<feature type="domain" description="Flavin reductase like" evidence="3">
    <location>
        <begin position="16"/>
        <end position="163"/>
    </location>
</feature>
<evidence type="ECO:0000259" key="3">
    <source>
        <dbReference type="SMART" id="SM00903"/>
    </source>
</evidence>
<dbReference type="InterPro" id="IPR050268">
    <property type="entry name" value="NADH-dep_flavin_reductase"/>
</dbReference>
<sequence>MQSDSEQARAEFDAVLAAADYPVWVVTTAACGIRAGCLVGFGTQVSIDPPRFVVGLSENNHTFRVAADAEYLAVHLLTEDDGPIARLFATETGDTTDKFARCEWTDGPHGLPILSAAPYWFTGRILARYDFGDHVGVVLEPTAGHAADSASPALRTRAVADLPPGHEA</sequence>
<organism evidence="4 5">
    <name type="scientific">Nocardia xishanensis</name>
    <dbReference type="NCBI Taxonomy" id="238964"/>
    <lineage>
        <taxon>Bacteria</taxon>
        <taxon>Bacillati</taxon>
        <taxon>Actinomycetota</taxon>
        <taxon>Actinomycetes</taxon>
        <taxon>Mycobacteriales</taxon>
        <taxon>Nocardiaceae</taxon>
        <taxon>Nocardia</taxon>
    </lineage>
</organism>
<protein>
    <submittedName>
        <fullName evidence="4">Flavin reductase family protein</fullName>
    </submittedName>
</protein>